<dbReference type="RefSeq" id="WP_161022454.1">
    <property type="nucleotide sequence ID" value="NZ_VSUB01000003.1"/>
</dbReference>
<feature type="transmembrane region" description="Helical" evidence="1">
    <location>
        <begin position="46"/>
        <end position="68"/>
    </location>
</feature>
<evidence type="ECO:0000313" key="2">
    <source>
        <dbReference type="EMBL" id="MYY64564.1"/>
    </source>
</evidence>
<organism evidence="2 3">
    <name type="scientific">Ligilactobacillus salivarius</name>
    <dbReference type="NCBI Taxonomy" id="1624"/>
    <lineage>
        <taxon>Bacteria</taxon>
        <taxon>Bacillati</taxon>
        <taxon>Bacillota</taxon>
        <taxon>Bacilli</taxon>
        <taxon>Lactobacillales</taxon>
        <taxon>Lactobacillaceae</taxon>
        <taxon>Ligilactobacillus</taxon>
    </lineage>
</organism>
<keyword evidence="1" id="KW-1133">Transmembrane helix</keyword>
<feature type="transmembrane region" description="Helical" evidence="1">
    <location>
        <begin position="21"/>
        <end position="40"/>
    </location>
</feature>
<comment type="caution">
    <text evidence="2">The sequence shown here is derived from an EMBL/GenBank/DDBJ whole genome shotgun (WGS) entry which is preliminary data.</text>
</comment>
<feature type="transmembrane region" description="Helical" evidence="1">
    <location>
        <begin position="236"/>
        <end position="256"/>
    </location>
</feature>
<accession>A0A6N9IRK5</accession>
<protein>
    <submittedName>
        <fullName evidence="2">Polymerase</fullName>
    </submittedName>
</protein>
<feature type="transmembrane region" description="Helical" evidence="1">
    <location>
        <begin position="316"/>
        <end position="336"/>
    </location>
</feature>
<dbReference type="EMBL" id="VSUB01000003">
    <property type="protein sequence ID" value="MYY64564.1"/>
    <property type="molecule type" value="Genomic_DNA"/>
</dbReference>
<reference evidence="2 3" key="1">
    <citation type="journal article" date="2020" name="Food Funct.">
        <title>Screening of Lactobacillus salivarius strains from the feces of Chinese populations and the evaluation of their effects against intestinal inflammation in mice.</title>
        <authorList>
            <person name="Zhai Q."/>
            <person name="Shen X."/>
            <person name="Cen S."/>
            <person name="Zhang C."/>
            <person name="Tian F."/>
            <person name="Zhao J."/>
            <person name="Zhang H."/>
            <person name="Xue Y."/>
            <person name="Chen W."/>
        </authorList>
    </citation>
    <scope>NUCLEOTIDE SEQUENCE [LARGE SCALE GENOMIC DNA]</scope>
    <source>
        <strain evidence="2 3">FYNDL5_1.scaf</strain>
    </source>
</reference>
<dbReference type="AlphaFoldDB" id="A0A6N9IRK5"/>
<name>A0A6N9IRK5_9LACO</name>
<dbReference type="Proteomes" id="UP000471678">
    <property type="component" value="Unassembled WGS sequence"/>
</dbReference>
<keyword evidence="1" id="KW-0812">Transmembrane</keyword>
<feature type="transmembrane region" description="Helical" evidence="1">
    <location>
        <begin position="348"/>
        <end position="364"/>
    </location>
</feature>
<proteinExistence type="predicted"/>
<sequence length="395" mass="45003">MFFSYLTDSIGSRIEKKLPNIAPLLFYSAFVIFILMQYMYGTLFKVNGHYVFIMMTVSTILAGIKILLFDKVSDVYKLLMLTTLALLFAAGKNSYDYGLYYYAFLIFAARDIKFEKIARLFIIVMTTMVLITTICAVLHVIPTLAVGRSNSNVLRLSLGSVYPTDLASRIFHIVLTYVVLKKFNLNIPEYISLIAVTITTYLVTDTKLSLILMIILIAFCILYPYIVKVFENVKTYVISGLAFLFIGINLILPYLYSASNPILKKLDSLLTGRLYLGNVAFKDYNATLYGQFVYQNGWGGLQNKVVENYFFIDSSIVRVLLMQGIIVYVFLLWLILRNINKALKNKQYAIVLGLLLVLLSGAIDPHLIEISFNIMFLVSFANLDYFRENRIEKGL</sequence>
<feature type="transmembrane region" description="Helical" evidence="1">
    <location>
        <begin position="120"/>
        <end position="141"/>
    </location>
</feature>
<gene>
    <name evidence="2" type="ORF">FYL25_03835</name>
</gene>
<evidence type="ECO:0000313" key="3">
    <source>
        <dbReference type="Proteomes" id="UP000471678"/>
    </source>
</evidence>
<keyword evidence="1" id="KW-0472">Membrane</keyword>
<evidence type="ECO:0000256" key="1">
    <source>
        <dbReference type="SAM" id="Phobius"/>
    </source>
</evidence>
<feature type="transmembrane region" description="Helical" evidence="1">
    <location>
        <begin position="210"/>
        <end position="227"/>
    </location>
</feature>